<organism evidence="2 3">
    <name type="scientific">Cryobacterium lyxosi</name>
    <dbReference type="NCBI Taxonomy" id="1259228"/>
    <lineage>
        <taxon>Bacteria</taxon>
        <taxon>Bacillati</taxon>
        <taxon>Actinomycetota</taxon>
        <taxon>Actinomycetes</taxon>
        <taxon>Micrococcales</taxon>
        <taxon>Microbacteriaceae</taxon>
        <taxon>Cryobacterium</taxon>
    </lineage>
</organism>
<gene>
    <name evidence="2" type="ORF">E3T27_12135</name>
</gene>
<keyword evidence="3" id="KW-1185">Reference proteome</keyword>
<reference evidence="2 3" key="1">
    <citation type="submission" date="2019-03" db="EMBL/GenBank/DDBJ databases">
        <title>Genomics of glacier-inhabiting Cryobacterium strains.</title>
        <authorList>
            <person name="Liu Q."/>
            <person name="Xin Y.-H."/>
        </authorList>
    </citation>
    <scope>NUCLEOTIDE SEQUENCE [LARGE SCALE GENOMIC DNA]</scope>
    <source>
        <strain evidence="2 3">TMT1-1</strain>
    </source>
</reference>
<comment type="caution">
    <text evidence="2">The sequence shown here is derived from an EMBL/GenBank/DDBJ whole genome shotgun (WGS) entry which is preliminary data.</text>
</comment>
<sequence>MKRTTDGHELILGGEPRADLLPPELKAARQGRLLRRIMSIVAAGIVLVVIAAVAAVSLEAGRAQSRLDASEVRTTELLLESAKYSEVRNVQNQIDLTTAARQLAAATEVDWRAYLVAVRASLPSDVTIQAITVGSGTPWAEYEQSSVPLYNPRVASLTLSLTSPTLPAVPMWLTNLRTLPGYADAHPGSVTRTETGQYVVELVININKDARSNRIAGGQ</sequence>
<proteinExistence type="predicted"/>
<dbReference type="EMBL" id="SOGT01000012">
    <property type="protein sequence ID" value="TFD25479.1"/>
    <property type="molecule type" value="Genomic_DNA"/>
</dbReference>
<dbReference type="Proteomes" id="UP000298424">
    <property type="component" value="Unassembled WGS sequence"/>
</dbReference>
<evidence type="ECO:0000313" key="3">
    <source>
        <dbReference type="Proteomes" id="UP000298424"/>
    </source>
</evidence>
<protein>
    <recommendedName>
        <fullName evidence="4">Fimbrial assembly protein</fullName>
    </recommendedName>
</protein>
<dbReference type="RefSeq" id="WP_104198478.1">
    <property type="nucleotide sequence ID" value="NZ_SOGT01000012.1"/>
</dbReference>
<evidence type="ECO:0000313" key="2">
    <source>
        <dbReference type="EMBL" id="TFD25479.1"/>
    </source>
</evidence>
<keyword evidence="1" id="KW-1133">Transmembrane helix</keyword>
<evidence type="ECO:0000256" key="1">
    <source>
        <dbReference type="SAM" id="Phobius"/>
    </source>
</evidence>
<dbReference type="OrthoDB" id="5196233at2"/>
<dbReference type="AlphaFoldDB" id="A0A4R8ZGL7"/>
<feature type="transmembrane region" description="Helical" evidence="1">
    <location>
        <begin position="37"/>
        <end position="58"/>
    </location>
</feature>
<name>A0A4R8ZGL7_9MICO</name>
<evidence type="ECO:0008006" key="4">
    <source>
        <dbReference type="Google" id="ProtNLM"/>
    </source>
</evidence>
<accession>A0A4R8ZGL7</accession>
<keyword evidence="1" id="KW-0812">Transmembrane</keyword>
<keyword evidence="1" id="KW-0472">Membrane</keyword>